<evidence type="ECO:0000313" key="2">
    <source>
        <dbReference type="EMBL" id="TCW24192.1"/>
    </source>
</evidence>
<dbReference type="GeneID" id="89529654"/>
<dbReference type="Proteomes" id="UP000295805">
    <property type="component" value="Unassembled WGS sequence"/>
</dbReference>
<organism evidence="2 3">
    <name type="scientific">Dietzia cinnamea</name>
    <dbReference type="NCBI Taxonomy" id="321318"/>
    <lineage>
        <taxon>Bacteria</taxon>
        <taxon>Bacillati</taxon>
        <taxon>Actinomycetota</taxon>
        <taxon>Actinomycetes</taxon>
        <taxon>Mycobacteriales</taxon>
        <taxon>Dietziaceae</taxon>
        <taxon>Dietzia</taxon>
    </lineage>
</organism>
<evidence type="ECO:0000256" key="1">
    <source>
        <dbReference type="SAM" id="SignalP"/>
    </source>
</evidence>
<name>A0A4R3ZUT5_9ACTN</name>
<dbReference type="AlphaFoldDB" id="A0A4R3ZUT5"/>
<proteinExistence type="predicted"/>
<dbReference type="RefSeq" id="WP_061915886.1">
    <property type="nucleotide sequence ID" value="NZ_CP143053.1"/>
</dbReference>
<feature type="chain" id="PRO_5039685093" evidence="1">
    <location>
        <begin position="24"/>
        <end position="279"/>
    </location>
</feature>
<reference evidence="2 3" key="1">
    <citation type="submission" date="2019-03" db="EMBL/GenBank/DDBJ databases">
        <title>Root nodule microbial communities of legume samples collected from USA, Mexico and Botswana.</title>
        <authorList>
            <person name="Hirsch A."/>
        </authorList>
    </citation>
    <scope>NUCLEOTIDE SEQUENCE [LARGE SCALE GENOMIC DNA]</scope>
    <source>
        <strain evidence="2 3">55</strain>
    </source>
</reference>
<dbReference type="EMBL" id="SMCX01000008">
    <property type="protein sequence ID" value="TCW24192.1"/>
    <property type="molecule type" value="Genomic_DNA"/>
</dbReference>
<evidence type="ECO:0000313" key="3">
    <source>
        <dbReference type="Proteomes" id="UP000295805"/>
    </source>
</evidence>
<keyword evidence="1" id="KW-0732">Signal</keyword>
<protein>
    <submittedName>
        <fullName evidence="2">Uncharacterized protein</fullName>
    </submittedName>
</protein>
<gene>
    <name evidence="2" type="ORF">EDD19_108128</name>
</gene>
<sequence length="279" mass="28248">MRTRVTLAAFAVAALASTPLANAQSAEFMFEAQAASTAAGSSIPAGSLGSIGAPEDDGPALGTNLGTVDGDRSVGCDVNWVAEAINARTVGEGDLYLDRDGKPVNSPANGGFVSELSSGFDSPGELQLQHWINGNTFYWRTPVATQVPINDAVLTLTFQPNTFTAAPTSQDVGVSFFKPRASVFGMPDYAWSDNAGEPTVSGSVEEGFTLTYKLGDLDAKTGVGVQVGGPVAPETNSMTGTATLTGTYPVGSGTCTPVQGSIAGTPLGSLAGSLGDLGS</sequence>
<feature type="signal peptide" evidence="1">
    <location>
        <begin position="1"/>
        <end position="23"/>
    </location>
</feature>
<comment type="caution">
    <text evidence="2">The sequence shown here is derived from an EMBL/GenBank/DDBJ whole genome shotgun (WGS) entry which is preliminary data.</text>
</comment>
<accession>A0A4R3ZUT5</accession>